<name>A0A2I0K5E9_PUNGR</name>
<evidence type="ECO:0000313" key="2">
    <source>
        <dbReference type="Proteomes" id="UP000233551"/>
    </source>
</evidence>
<organism evidence="1 2">
    <name type="scientific">Punica granatum</name>
    <name type="common">Pomegranate</name>
    <dbReference type="NCBI Taxonomy" id="22663"/>
    <lineage>
        <taxon>Eukaryota</taxon>
        <taxon>Viridiplantae</taxon>
        <taxon>Streptophyta</taxon>
        <taxon>Embryophyta</taxon>
        <taxon>Tracheophyta</taxon>
        <taxon>Spermatophyta</taxon>
        <taxon>Magnoliopsida</taxon>
        <taxon>eudicotyledons</taxon>
        <taxon>Gunneridae</taxon>
        <taxon>Pentapetalae</taxon>
        <taxon>rosids</taxon>
        <taxon>malvids</taxon>
        <taxon>Myrtales</taxon>
        <taxon>Lythraceae</taxon>
        <taxon>Punica</taxon>
    </lineage>
</organism>
<accession>A0A2I0K5E9</accession>
<comment type="caution">
    <text evidence="1">The sequence shown here is derived from an EMBL/GenBank/DDBJ whole genome shotgun (WGS) entry which is preliminary data.</text>
</comment>
<dbReference type="EMBL" id="PGOL01000870">
    <property type="protein sequence ID" value="PKI63767.1"/>
    <property type="molecule type" value="Genomic_DNA"/>
</dbReference>
<dbReference type="Proteomes" id="UP000233551">
    <property type="component" value="Unassembled WGS sequence"/>
</dbReference>
<protein>
    <submittedName>
        <fullName evidence="1">Uncharacterized protein</fullName>
    </submittedName>
</protein>
<sequence length="95" mass="10558">MLASTSSSKPIICDTFFLIKFFHIDLDSSRSASNNRWFEGNNPRCPIAFLLVPIDMHAQGIEFGDYLLEPLLQPPDFLIQSAMCNASSSSVVGQF</sequence>
<keyword evidence="2" id="KW-1185">Reference proteome</keyword>
<reference evidence="1 2" key="1">
    <citation type="submission" date="2017-11" db="EMBL/GenBank/DDBJ databases">
        <title>De-novo sequencing of pomegranate (Punica granatum L.) genome.</title>
        <authorList>
            <person name="Akparov Z."/>
            <person name="Amiraslanov A."/>
            <person name="Hajiyeva S."/>
            <person name="Abbasov M."/>
            <person name="Kaur K."/>
            <person name="Hamwieh A."/>
            <person name="Solovyev V."/>
            <person name="Salamov A."/>
            <person name="Braich B."/>
            <person name="Kosarev P."/>
            <person name="Mahmoud A."/>
            <person name="Hajiyev E."/>
            <person name="Babayeva S."/>
            <person name="Izzatullayeva V."/>
            <person name="Mammadov A."/>
            <person name="Mammadov A."/>
            <person name="Sharifova S."/>
            <person name="Ojaghi J."/>
            <person name="Eynullazada K."/>
            <person name="Bayramov B."/>
            <person name="Abdulazimova A."/>
            <person name="Shahmuradov I."/>
        </authorList>
    </citation>
    <scope>NUCLEOTIDE SEQUENCE [LARGE SCALE GENOMIC DNA]</scope>
    <source>
        <strain evidence="2">cv. AG2017</strain>
        <tissue evidence="1">Leaf</tissue>
    </source>
</reference>
<dbReference type="AlphaFoldDB" id="A0A2I0K5E9"/>
<proteinExistence type="predicted"/>
<gene>
    <name evidence="1" type="ORF">CRG98_015837</name>
</gene>
<evidence type="ECO:0000313" key="1">
    <source>
        <dbReference type="EMBL" id="PKI63767.1"/>
    </source>
</evidence>